<reference evidence="1 2" key="1">
    <citation type="submission" date="2011-07" db="EMBL/GenBank/DDBJ databases">
        <title>The complete genome of plasmid 1 of Emticicia oligotrophica DSM 17448.</title>
        <authorList>
            <consortium name="US DOE Joint Genome Institute (JGI-PGF)"/>
            <person name="Lucas S."/>
            <person name="Han J."/>
            <person name="Lapidus A."/>
            <person name="Bruce D."/>
            <person name="Goodwin L."/>
            <person name="Pitluck S."/>
            <person name="Peters L."/>
            <person name="Kyrpides N."/>
            <person name="Mavromatis K."/>
            <person name="Ivanova N."/>
            <person name="Ovchinnikova G."/>
            <person name="Teshima H."/>
            <person name="Detter J.C."/>
            <person name="Tapia R."/>
            <person name="Han C."/>
            <person name="Land M."/>
            <person name="Hauser L."/>
            <person name="Markowitz V."/>
            <person name="Cheng J.-F."/>
            <person name="Hugenholtz P."/>
            <person name="Woyke T."/>
            <person name="Wu D."/>
            <person name="Tindall B."/>
            <person name="Pomrenke H."/>
            <person name="Brambilla E."/>
            <person name="Klenk H.-P."/>
            <person name="Eisen J.A."/>
        </authorList>
    </citation>
    <scope>NUCLEOTIDE SEQUENCE [LARGE SCALE GENOMIC DNA]</scope>
    <source>
        <strain evidence="2">DSM 17448 / GPTSA100-15</strain>
        <plasmid evidence="1 2">pEMTOL01</plasmid>
    </source>
</reference>
<keyword evidence="1" id="KW-0614">Plasmid</keyword>
<accession>A0ABN4AU81</accession>
<keyword evidence="2" id="KW-1185">Reference proteome</keyword>
<dbReference type="RefSeq" id="WP_015026262.1">
    <property type="nucleotide sequence ID" value="NC_018742.1"/>
</dbReference>
<evidence type="ECO:0000313" key="1">
    <source>
        <dbReference type="EMBL" id="AFK05516.1"/>
    </source>
</evidence>
<sequence length="167" mass="19424">MKHLDNQLSIFRDLLQTEVKISEDKVDSIASTIATEIENIKDTLKSEILLASPVPLETRLEELSCFQTMMDTINKIRPRPEIVRSQVMTQNYVCFVYLKDTLFEVLRKKSETGSITKKCAKYLLNNPVRAFRNPIAHGNWKYKDDFSGLEFWAHKDNSESDIMTKYQ</sequence>
<evidence type="ECO:0000313" key="2">
    <source>
        <dbReference type="Proteomes" id="UP000002875"/>
    </source>
</evidence>
<protein>
    <submittedName>
        <fullName evidence="1">Uncharacterized protein</fullName>
    </submittedName>
</protein>
<gene>
    <name evidence="1" type="ordered locus">Emtol_0246</name>
</gene>
<geneLocation type="plasmid" evidence="1 2">
    <name>pEMTOL01</name>
</geneLocation>
<organism evidence="1 2">
    <name type="scientific">Emticicia oligotrophica (strain DSM 17448 / CIP 109782 / MTCC 6937 / GPTSA100-15)</name>
    <dbReference type="NCBI Taxonomy" id="929562"/>
    <lineage>
        <taxon>Bacteria</taxon>
        <taxon>Pseudomonadati</taxon>
        <taxon>Bacteroidota</taxon>
        <taxon>Cytophagia</taxon>
        <taxon>Cytophagales</taxon>
        <taxon>Leadbetterellaceae</taxon>
        <taxon>Emticicia</taxon>
    </lineage>
</organism>
<dbReference type="EMBL" id="CP002962">
    <property type="protein sequence ID" value="AFK05516.1"/>
    <property type="molecule type" value="Genomic_DNA"/>
</dbReference>
<proteinExistence type="predicted"/>
<dbReference type="Proteomes" id="UP000002875">
    <property type="component" value="Plasmid pEMTOL01"/>
</dbReference>
<name>A0ABN4AU81_EMTOG</name>